<dbReference type="GO" id="GO:0005634">
    <property type="term" value="C:nucleus"/>
    <property type="evidence" value="ECO:0007669"/>
    <property type="project" value="TreeGrafter"/>
</dbReference>
<sequence>MLSELMSNTGGSPLMNWKGHQPAPRPVTSAGPKKPLQGYGHNNSVFGYMDDSPQSSGSTNSRQSFSYSQSPGSVGCRMKQSSSRSVGPVKQGRAGQGRLAKKQVFLGGVPWDLTELTLKQTFSSFGEIQVEWPGKKSSINPPKGYIYVIFEDDKQVGVSAKQWQNLVVLW</sequence>
<feature type="compositionally biased region" description="Polar residues" evidence="3">
    <location>
        <begin position="1"/>
        <end position="11"/>
    </location>
</feature>
<dbReference type="GO" id="GO:0043022">
    <property type="term" value="F:ribosome binding"/>
    <property type="evidence" value="ECO:0007669"/>
    <property type="project" value="TreeGrafter"/>
</dbReference>
<dbReference type="GO" id="GO:0008135">
    <property type="term" value="F:translation factor activity, RNA binding"/>
    <property type="evidence" value="ECO:0007669"/>
    <property type="project" value="TreeGrafter"/>
</dbReference>
<dbReference type="EMBL" id="VSRR010000549">
    <property type="protein sequence ID" value="MPC16919.1"/>
    <property type="molecule type" value="Genomic_DNA"/>
</dbReference>
<dbReference type="Pfam" id="PF16367">
    <property type="entry name" value="RRM_7"/>
    <property type="match status" value="1"/>
</dbReference>
<evidence type="ECO:0000256" key="3">
    <source>
        <dbReference type="SAM" id="MobiDB-lite"/>
    </source>
</evidence>
<dbReference type="PANTHER" id="PTHR12566">
    <property type="entry name" value="CYTOPLASMIC POLYADENYLATION ELEMENT BINDING PROTEIN CPEB"/>
    <property type="match status" value="1"/>
</dbReference>
<dbReference type="GO" id="GO:0045202">
    <property type="term" value="C:synapse"/>
    <property type="evidence" value="ECO:0007669"/>
    <property type="project" value="TreeGrafter"/>
</dbReference>
<dbReference type="PROSITE" id="PS50102">
    <property type="entry name" value="RRM"/>
    <property type="match status" value="1"/>
</dbReference>
<keyword evidence="1 2" id="KW-0694">RNA-binding</keyword>
<organism evidence="5 6">
    <name type="scientific">Portunus trituberculatus</name>
    <name type="common">Swimming crab</name>
    <name type="synonym">Neptunus trituberculatus</name>
    <dbReference type="NCBI Taxonomy" id="210409"/>
    <lineage>
        <taxon>Eukaryota</taxon>
        <taxon>Metazoa</taxon>
        <taxon>Ecdysozoa</taxon>
        <taxon>Arthropoda</taxon>
        <taxon>Crustacea</taxon>
        <taxon>Multicrustacea</taxon>
        <taxon>Malacostraca</taxon>
        <taxon>Eumalacostraca</taxon>
        <taxon>Eucarida</taxon>
        <taxon>Decapoda</taxon>
        <taxon>Pleocyemata</taxon>
        <taxon>Brachyura</taxon>
        <taxon>Eubrachyura</taxon>
        <taxon>Portunoidea</taxon>
        <taxon>Portunidae</taxon>
        <taxon>Portuninae</taxon>
        <taxon>Portunus</taxon>
    </lineage>
</organism>
<dbReference type="InterPro" id="IPR035979">
    <property type="entry name" value="RBD_domain_sf"/>
</dbReference>
<protein>
    <submittedName>
        <fullName evidence="5">Cytoplasmic polyadenylation element-binding protein 1</fullName>
    </submittedName>
</protein>
<dbReference type="AlphaFoldDB" id="A0A5B7D6L5"/>
<feature type="compositionally biased region" description="Polar residues" evidence="3">
    <location>
        <begin position="52"/>
        <end position="72"/>
    </location>
</feature>
<reference evidence="5 6" key="1">
    <citation type="submission" date="2019-05" db="EMBL/GenBank/DDBJ databases">
        <title>Another draft genome of Portunus trituberculatus and its Hox gene families provides insights of decapod evolution.</title>
        <authorList>
            <person name="Jeong J.-H."/>
            <person name="Song I."/>
            <person name="Kim S."/>
            <person name="Choi T."/>
            <person name="Kim D."/>
            <person name="Ryu S."/>
            <person name="Kim W."/>
        </authorList>
    </citation>
    <scope>NUCLEOTIDE SEQUENCE [LARGE SCALE GENOMIC DNA]</scope>
    <source>
        <tissue evidence="5">Muscle</tissue>
    </source>
</reference>
<dbReference type="InterPro" id="IPR034819">
    <property type="entry name" value="CPEB"/>
</dbReference>
<name>A0A5B7D6L5_PORTR</name>
<evidence type="ECO:0000256" key="2">
    <source>
        <dbReference type="PROSITE-ProRule" id="PRU00176"/>
    </source>
</evidence>
<gene>
    <name evidence="5" type="primary">CPEB1</name>
    <name evidence="5" type="ORF">E2C01_009759</name>
</gene>
<dbReference type="GO" id="GO:0000900">
    <property type="term" value="F:mRNA regulatory element binding translation repressor activity"/>
    <property type="evidence" value="ECO:0007669"/>
    <property type="project" value="TreeGrafter"/>
</dbReference>
<dbReference type="GO" id="GO:0005737">
    <property type="term" value="C:cytoplasm"/>
    <property type="evidence" value="ECO:0007669"/>
    <property type="project" value="TreeGrafter"/>
</dbReference>
<dbReference type="GO" id="GO:0043005">
    <property type="term" value="C:neuron projection"/>
    <property type="evidence" value="ECO:0007669"/>
    <property type="project" value="TreeGrafter"/>
</dbReference>
<evidence type="ECO:0000313" key="6">
    <source>
        <dbReference type="Proteomes" id="UP000324222"/>
    </source>
</evidence>
<keyword evidence="6" id="KW-1185">Reference proteome</keyword>
<feature type="region of interest" description="Disordered" evidence="3">
    <location>
        <begin position="1"/>
        <end position="97"/>
    </location>
</feature>
<feature type="domain" description="RRM" evidence="4">
    <location>
        <begin position="102"/>
        <end position="156"/>
    </location>
</feature>
<dbReference type="SUPFAM" id="SSF54928">
    <property type="entry name" value="RNA-binding domain, RBD"/>
    <property type="match status" value="1"/>
</dbReference>
<evidence type="ECO:0000256" key="1">
    <source>
        <dbReference type="ARBA" id="ARBA00022884"/>
    </source>
</evidence>
<dbReference type="GO" id="GO:2000766">
    <property type="term" value="P:negative regulation of cytoplasmic translation"/>
    <property type="evidence" value="ECO:0007669"/>
    <property type="project" value="TreeGrafter"/>
</dbReference>
<accession>A0A5B7D6L5</accession>
<dbReference type="Gene3D" id="3.30.70.330">
    <property type="match status" value="1"/>
</dbReference>
<proteinExistence type="predicted"/>
<dbReference type="InterPro" id="IPR000504">
    <property type="entry name" value="RRM_dom"/>
</dbReference>
<comment type="caution">
    <text evidence="5">The sequence shown here is derived from an EMBL/GenBank/DDBJ whole genome shotgun (WGS) entry which is preliminary data.</text>
</comment>
<dbReference type="OrthoDB" id="10033548at2759"/>
<dbReference type="PANTHER" id="PTHR12566:SF9">
    <property type="entry name" value="CYTOPLASMIC POLYADENYLATION ELEMENT-BINDING PROTEIN 1"/>
    <property type="match status" value="1"/>
</dbReference>
<dbReference type="GO" id="GO:0003730">
    <property type="term" value="F:mRNA 3'-UTR binding"/>
    <property type="evidence" value="ECO:0007669"/>
    <property type="project" value="InterPro"/>
</dbReference>
<evidence type="ECO:0000259" key="4">
    <source>
        <dbReference type="PROSITE" id="PS50102"/>
    </source>
</evidence>
<dbReference type="InterPro" id="IPR012677">
    <property type="entry name" value="Nucleotide-bd_a/b_plait_sf"/>
</dbReference>
<evidence type="ECO:0000313" key="5">
    <source>
        <dbReference type="EMBL" id="MPC16919.1"/>
    </source>
</evidence>
<dbReference type="Proteomes" id="UP000324222">
    <property type="component" value="Unassembled WGS sequence"/>
</dbReference>